<proteinExistence type="predicted"/>
<dbReference type="STRING" id="202955.GCA_000759995_01199"/>
<comment type="caution">
    <text evidence="1">The sequence shown here is derived from an EMBL/GenBank/DDBJ whole genome shotgun (WGS) entry which is preliminary data.</text>
</comment>
<reference evidence="1 2" key="1">
    <citation type="submission" date="2013-10" db="EMBL/GenBank/DDBJ databases">
        <title>The Genome Sequence of Acinetobacter tjernbergiae CIP107465.</title>
        <authorList>
            <consortium name="The Broad Institute Genomics Platform"/>
            <consortium name="The Broad Institute Genome Sequencing Center for Infectious Disease"/>
            <person name="Cerqueira G."/>
            <person name="Feldgarden M."/>
            <person name="Courvalin P."/>
            <person name="Grillot-Courvalin C."/>
            <person name="Clermont D."/>
            <person name="Rocha E."/>
            <person name="Yoon E.-J."/>
            <person name="Nemec A."/>
            <person name="Young S.K."/>
            <person name="Zeng Q."/>
            <person name="Gargeya S."/>
            <person name="Fitzgerald M."/>
            <person name="Abouelleil A."/>
            <person name="Alvarado L."/>
            <person name="Berlin A.M."/>
            <person name="Chapman S.B."/>
            <person name="Gainer-Dewar J."/>
            <person name="Goldberg J."/>
            <person name="Gnerre S."/>
            <person name="Griggs A."/>
            <person name="Gujja S."/>
            <person name="Hansen M."/>
            <person name="Howarth C."/>
            <person name="Imamovic A."/>
            <person name="Ireland A."/>
            <person name="Larimer J."/>
            <person name="McCowan C."/>
            <person name="Murphy C."/>
            <person name="Pearson M."/>
            <person name="Poon T.W."/>
            <person name="Priest M."/>
            <person name="Roberts A."/>
            <person name="Saif S."/>
            <person name="Shea T."/>
            <person name="Sykes S."/>
            <person name="Wortman J."/>
            <person name="Nusbaum C."/>
            <person name="Birren B."/>
        </authorList>
    </citation>
    <scope>NUCLEOTIDE SEQUENCE [LARGE SCALE GENOMIC DNA]</scope>
    <source>
        <strain evidence="1 2">CIP 107465</strain>
    </source>
</reference>
<dbReference type="PATRIC" id="fig|1120928.5.peg.3294"/>
<evidence type="ECO:0000313" key="1">
    <source>
        <dbReference type="EMBL" id="ESK53628.1"/>
    </source>
</evidence>
<protein>
    <submittedName>
        <fullName evidence="1">Uncharacterized protein</fullName>
    </submittedName>
</protein>
<keyword evidence="2" id="KW-1185">Reference proteome</keyword>
<gene>
    <name evidence="1" type="ORF">F990_03254</name>
</gene>
<dbReference type="EMBL" id="AYEV01000044">
    <property type="protein sequence ID" value="ESK53628.1"/>
    <property type="molecule type" value="Genomic_DNA"/>
</dbReference>
<organism evidence="1 2">
    <name type="scientific">Acinetobacter tjernbergiae DSM 14971 = CIP 107465</name>
    <dbReference type="NCBI Taxonomy" id="1120928"/>
    <lineage>
        <taxon>Bacteria</taxon>
        <taxon>Pseudomonadati</taxon>
        <taxon>Pseudomonadota</taxon>
        <taxon>Gammaproteobacteria</taxon>
        <taxon>Moraxellales</taxon>
        <taxon>Moraxellaceae</taxon>
        <taxon>Acinetobacter</taxon>
    </lineage>
</organism>
<dbReference type="AlphaFoldDB" id="V2UFR9"/>
<evidence type="ECO:0000313" key="2">
    <source>
        <dbReference type="Proteomes" id="UP000017404"/>
    </source>
</evidence>
<sequence length="268" mass="31487">MIWADDSLTMLEPSEYDKYLIKEGVIDQNYKIINMLKINDRILKRKPIDKGIINKNKGVEVTYTRLDMTNFNQIITFLNINSNHDVSNSDIAYIDNRLKKTIGRGFCVFLSQDIHTRINPYALNVIFEAKDGSIIDKTNLTNADCHWEDYYYVLAKKSKKMHEPRYRIRPNMPNFKENELHNKKYEYEFELLVDENGDIKRIDSPKLYLEEESDEIYQRTKAAFLNAKFYPYIENGQAKPFLVKQPVEIEGEGGSLISKIFKNIFGKK</sequence>
<dbReference type="Proteomes" id="UP000017404">
    <property type="component" value="Unassembled WGS sequence"/>
</dbReference>
<accession>V2UFR9</accession>
<name>V2UFR9_9GAMM</name>